<organism evidence="2 3">
    <name type="scientific">Paspalum notatum var. saurae</name>
    <dbReference type="NCBI Taxonomy" id="547442"/>
    <lineage>
        <taxon>Eukaryota</taxon>
        <taxon>Viridiplantae</taxon>
        <taxon>Streptophyta</taxon>
        <taxon>Embryophyta</taxon>
        <taxon>Tracheophyta</taxon>
        <taxon>Spermatophyta</taxon>
        <taxon>Magnoliopsida</taxon>
        <taxon>Liliopsida</taxon>
        <taxon>Poales</taxon>
        <taxon>Poaceae</taxon>
        <taxon>PACMAD clade</taxon>
        <taxon>Panicoideae</taxon>
        <taxon>Andropogonodae</taxon>
        <taxon>Paspaleae</taxon>
        <taxon>Paspalinae</taxon>
        <taxon>Paspalum</taxon>
    </lineage>
</organism>
<gene>
    <name evidence="2" type="ORF">U9M48_001944</name>
</gene>
<sequence length="94" mass="10586">MGSARSTACSHGELHSRAASRQEQWSRSPVVVMRRITLLPAEKCLQEPENSSDQENQIICGHVMHCSKIVRSVHMVFSSSLIDKRRKRSLIGDL</sequence>
<proteinExistence type="predicted"/>
<dbReference type="Proteomes" id="UP001341281">
    <property type="component" value="Chromosome 01"/>
</dbReference>
<evidence type="ECO:0000313" key="3">
    <source>
        <dbReference type="Proteomes" id="UP001341281"/>
    </source>
</evidence>
<keyword evidence="3" id="KW-1185">Reference proteome</keyword>
<accession>A0AAQ3PH21</accession>
<feature type="region of interest" description="Disordered" evidence="1">
    <location>
        <begin position="1"/>
        <end position="26"/>
    </location>
</feature>
<protein>
    <submittedName>
        <fullName evidence="2">Uncharacterized protein</fullName>
    </submittedName>
</protein>
<evidence type="ECO:0000313" key="2">
    <source>
        <dbReference type="EMBL" id="WVZ50712.1"/>
    </source>
</evidence>
<name>A0AAQ3PH21_PASNO</name>
<dbReference type="EMBL" id="CP144745">
    <property type="protein sequence ID" value="WVZ50712.1"/>
    <property type="molecule type" value="Genomic_DNA"/>
</dbReference>
<evidence type="ECO:0000256" key="1">
    <source>
        <dbReference type="SAM" id="MobiDB-lite"/>
    </source>
</evidence>
<reference evidence="2 3" key="1">
    <citation type="submission" date="2024-02" db="EMBL/GenBank/DDBJ databases">
        <title>High-quality chromosome-scale genome assembly of Pensacola bahiagrass (Paspalum notatum Flugge var. saurae).</title>
        <authorList>
            <person name="Vega J.M."/>
            <person name="Podio M."/>
            <person name="Orjuela J."/>
            <person name="Siena L.A."/>
            <person name="Pessino S.C."/>
            <person name="Combes M.C."/>
            <person name="Mariac C."/>
            <person name="Albertini E."/>
            <person name="Pupilli F."/>
            <person name="Ortiz J.P.A."/>
            <person name="Leblanc O."/>
        </authorList>
    </citation>
    <scope>NUCLEOTIDE SEQUENCE [LARGE SCALE GENOMIC DNA]</scope>
    <source>
        <strain evidence="2">R1</strain>
        <tissue evidence="2">Leaf</tissue>
    </source>
</reference>
<dbReference type="AlphaFoldDB" id="A0AAQ3PH21"/>